<protein>
    <submittedName>
        <fullName evidence="1">Uncharacterized protein</fullName>
    </submittedName>
</protein>
<proteinExistence type="predicted"/>
<sequence>MATKVTRLTYDNYRFSIAMSHAADLNQMAVQFLPVKFVSYCLEHIQSPGGPAAGAGAYQNNRLAAMPELLPVGFRLVL</sequence>
<name>X1UV25_9ZZZZ</name>
<dbReference type="EMBL" id="BARW01036896">
    <property type="protein sequence ID" value="GAJ21329.1"/>
    <property type="molecule type" value="Genomic_DNA"/>
</dbReference>
<evidence type="ECO:0000313" key="1">
    <source>
        <dbReference type="EMBL" id="GAJ21329.1"/>
    </source>
</evidence>
<comment type="caution">
    <text evidence="1">The sequence shown here is derived from an EMBL/GenBank/DDBJ whole genome shotgun (WGS) entry which is preliminary data.</text>
</comment>
<organism evidence="1">
    <name type="scientific">marine sediment metagenome</name>
    <dbReference type="NCBI Taxonomy" id="412755"/>
    <lineage>
        <taxon>unclassified sequences</taxon>
        <taxon>metagenomes</taxon>
        <taxon>ecological metagenomes</taxon>
    </lineage>
</organism>
<dbReference type="AlphaFoldDB" id="X1UV25"/>
<gene>
    <name evidence="1" type="ORF">S12H4_57133</name>
</gene>
<reference evidence="1" key="1">
    <citation type="journal article" date="2014" name="Front. Microbiol.">
        <title>High frequency of phylogenetically diverse reductive dehalogenase-homologous genes in deep subseafloor sedimentary metagenomes.</title>
        <authorList>
            <person name="Kawai M."/>
            <person name="Futagami T."/>
            <person name="Toyoda A."/>
            <person name="Takaki Y."/>
            <person name="Nishi S."/>
            <person name="Hori S."/>
            <person name="Arai W."/>
            <person name="Tsubouchi T."/>
            <person name="Morono Y."/>
            <person name="Uchiyama I."/>
            <person name="Ito T."/>
            <person name="Fujiyama A."/>
            <person name="Inagaki F."/>
            <person name="Takami H."/>
        </authorList>
    </citation>
    <scope>NUCLEOTIDE SEQUENCE</scope>
    <source>
        <strain evidence="1">Expedition CK06-06</strain>
    </source>
</reference>
<accession>X1UV25</accession>